<evidence type="ECO:0000313" key="2">
    <source>
        <dbReference type="EMBL" id="SVC82448.1"/>
    </source>
</evidence>
<protein>
    <recommendedName>
        <fullName evidence="3">DUF4386 domain-containing protein</fullName>
    </recommendedName>
</protein>
<accession>A0A382QBX0</accession>
<keyword evidence="1" id="KW-0472">Membrane</keyword>
<feature type="transmembrane region" description="Helical" evidence="1">
    <location>
        <begin position="51"/>
        <end position="74"/>
    </location>
</feature>
<evidence type="ECO:0000256" key="1">
    <source>
        <dbReference type="SAM" id="Phobius"/>
    </source>
</evidence>
<sequence length="224" mass="23954">MSEKKLAGICFIIAAVFNFIPVMVGIILGGNPVEGAPIMDFFYKSIIDGGAQSRLFAVMGALSSALIAYAVYTLNSIEQNKEKNALMGLGAFLAVFGSIGTALAWCFDISMLFGANTAVGAATTASTGNFFLLQFGIWIAYGVILWIGMALFIWSLVAKEYANDIVLKVSAAVSLISVVTFLNTLFNINFTSMASIMPMFASLMIGTVLNTVWQVLVGKTMMED</sequence>
<feature type="transmembrane region" description="Helical" evidence="1">
    <location>
        <begin position="196"/>
        <end position="217"/>
    </location>
</feature>
<feature type="transmembrane region" description="Helical" evidence="1">
    <location>
        <begin position="135"/>
        <end position="157"/>
    </location>
</feature>
<keyword evidence="1" id="KW-1133">Transmembrane helix</keyword>
<dbReference type="AlphaFoldDB" id="A0A382QBX0"/>
<feature type="transmembrane region" description="Helical" evidence="1">
    <location>
        <begin position="169"/>
        <end position="190"/>
    </location>
</feature>
<keyword evidence="1" id="KW-0812">Transmembrane</keyword>
<reference evidence="2" key="1">
    <citation type="submission" date="2018-05" db="EMBL/GenBank/DDBJ databases">
        <authorList>
            <person name="Lanie J.A."/>
            <person name="Ng W.-L."/>
            <person name="Kazmierczak K.M."/>
            <person name="Andrzejewski T.M."/>
            <person name="Davidsen T.M."/>
            <person name="Wayne K.J."/>
            <person name="Tettelin H."/>
            <person name="Glass J.I."/>
            <person name="Rusch D."/>
            <person name="Podicherti R."/>
            <person name="Tsui H.-C.T."/>
            <person name="Winkler M.E."/>
        </authorList>
    </citation>
    <scope>NUCLEOTIDE SEQUENCE</scope>
</reference>
<proteinExistence type="predicted"/>
<organism evidence="2">
    <name type="scientific">marine metagenome</name>
    <dbReference type="NCBI Taxonomy" id="408172"/>
    <lineage>
        <taxon>unclassified sequences</taxon>
        <taxon>metagenomes</taxon>
        <taxon>ecological metagenomes</taxon>
    </lineage>
</organism>
<dbReference type="EMBL" id="UINC01113073">
    <property type="protein sequence ID" value="SVC82448.1"/>
    <property type="molecule type" value="Genomic_DNA"/>
</dbReference>
<gene>
    <name evidence="2" type="ORF">METZ01_LOCUS335302</name>
</gene>
<evidence type="ECO:0008006" key="3">
    <source>
        <dbReference type="Google" id="ProtNLM"/>
    </source>
</evidence>
<feature type="transmembrane region" description="Helical" evidence="1">
    <location>
        <begin position="86"/>
        <end position="115"/>
    </location>
</feature>
<name>A0A382QBX0_9ZZZZ</name>